<gene>
    <name evidence="1" type="ORF">EUU22_01425</name>
</gene>
<evidence type="ECO:0000313" key="2">
    <source>
        <dbReference type="Proteomes" id="UP000291088"/>
    </source>
</evidence>
<dbReference type="AlphaFoldDB" id="A0A4Q2TWJ5"/>
<organism evidence="1 2">
    <name type="scientific">Ciceribacter ferrooxidans</name>
    <dbReference type="NCBI Taxonomy" id="2509717"/>
    <lineage>
        <taxon>Bacteria</taxon>
        <taxon>Pseudomonadati</taxon>
        <taxon>Pseudomonadota</taxon>
        <taxon>Alphaproteobacteria</taxon>
        <taxon>Hyphomicrobiales</taxon>
        <taxon>Rhizobiaceae</taxon>
        <taxon>Ciceribacter</taxon>
    </lineage>
</organism>
<dbReference type="Proteomes" id="UP000291088">
    <property type="component" value="Unassembled WGS sequence"/>
</dbReference>
<protein>
    <submittedName>
        <fullName evidence="1">Uncharacterized protein</fullName>
    </submittedName>
</protein>
<keyword evidence="2" id="KW-1185">Reference proteome</keyword>
<dbReference type="RefSeq" id="WP_165351033.1">
    <property type="nucleotide sequence ID" value="NZ_SDVB01000050.1"/>
</dbReference>
<dbReference type="EMBL" id="SDVB01000050">
    <property type="protein sequence ID" value="RYC26867.1"/>
    <property type="molecule type" value="Genomic_DNA"/>
</dbReference>
<comment type="caution">
    <text evidence="1">The sequence shown here is derived from an EMBL/GenBank/DDBJ whole genome shotgun (WGS) entry which is preliminary data.</text>
</comment>
<reference evidence="1 2" key="1">
    <citation type="submission" date="2019-01" db="EMBL/GenBank/DDBJ databases">
        <authorList>
            <person name="Deng T."/>
        </authorList>
    </citation>
    <scope>NUCLEOTIDE SEQUENCE [LARGE SCALE GENOMIC DNA]</scope>
    <source>
        <strain evidence="1 2">F8825</strain>
    </source>
</reference>
<evidence type="ECO:0000313" key="1">
    <source>
        <dbReference type="EMBL" id="RYC26867.1"/>
    </source>
</evidence>
<sequence>MHLREALGSAHDIDPTRPIVIGSMKLGEEAAALAAEILSGTVDLPVATLVDREFRRPVYWSVDHATEGHAEIFGFPVDWKDELPTALEMALVRAVAVLPPDQHPAILAGGVEIILGSENACVDFRKVACAAENPMVGETTEFDRATSAAIVAAGVGRGLKVAMDCLLNSYATSPLKFRFLELYRVMEALFLADVKSRLMAGFDAEPTLALNDALDALQSELKQITTLAEPYQDLFEECWAVLDGLRNTNRFVAALFKRLEKKKVNGHGKWQTGAALIYQIRCAVVHAGEKDMIFENFADGDAALKAVLPTVERTALRMLGITLG</sequence>
<proteinExistence type="predicted"/>
<name>A0A4Q2TWJ5_9HYPH</name>
<accession>A0A4Q2TWJ5</accession>